<feature type="domain" description="C2H2-type" evidence="11">
    <location>
        <begin position="42"/>
        <end position="69"/>
    </location>
</feature>
<evidence type="ECO:0000256" key="6">
    <source>
        <dbReference type="ARBA" id="ARBA00023015"/>
    </source>
</evidence>
<dbReference type="EMBL" id="LFYR01000320">
    <property type="protein sequence ID" value="KMZ74451.1"/>
    <property type="molecule type" value="Genomic_DNA"/>
</dbReference>
<evidence type="ECO:0000313" key="12">
    <source>
        <dbReference type="EMBL" id="KMZ74451.1"/>
    </source>
</evidence>
<keyword evidence="2" id="KW-0479">Metal-binding</keyword>
<dbReference type="SMART" id="SM00355">
    <property type="entry name" value="ZnF_C2H2"/>
    <property type="match status" value="2"/>
</dbReference>
<evidence type="ECO:0000313" key="13">
    <source>
        <dbReference type="Proteomes" id="UP000036987"/>
    </source>
</evidence>
<dbReference type="InterPro" id="IPR036236">
    <property type="entry name" value="Znf_C2H2_sf"/>
</dbReference>
<keyword evidence="6" id="KW-0805">Transcription regulation</keyword>
<evidence type="ECO:0000256" key="1">
    <source>
        <dbReference type="ARBA" id="ARBA00004123"/>
    </source>
</evidence>
<evidence type="ECO:0000256" key="2">
    <source>
        <dbReference type="ARBA" id="ARBA00022723"/>
    </source>
</evidence>
<reference evidence="13" key="1">
    <citation type="journal article" date="2016" name="Nature">
        <title>The genome of the seagrass Zostera marina reveals angiosperm adaptation to the sea.</title>
        <authorList>
            <person name="Olsen J.L."/>
            <person name="Rouze P."/>
            <person name="Verhelst B."/>
            <person name="Lin Y.-C."/>
            <person name="Bayer T."/>
            <person name="Collen J."/>
            <person name="Dattolo E."/>
            <person name="De Paoli E."/>
            <person name="Dittami S."/>
            <person name="Maumus F."/>
            <person name="Michel G."/>
            <person name="Kersting A."/>
            <person name="Lauritano C."/>
            <person name="Lohaus R."/>
            <person name="Toepel M."/>
            <person name="Tonon T."/>
            <person name="Vanneste K."/>
            <person name="Amirebrahimi M."/>
            <person name="Brakel J."/>
            <person name="Bostroem C."/>
            <person name="Chovatia M."/>
            <person name="Grimwood J."/>
            <person name="Jenkins J.W."/>
            <person name="Jueterbock A."/>
            <person name="Mraz A."/>
            <person name="Stam W.T."/>
            <person name="Tice H."/>
            <person name="Bornberg-Bauer E."/>
            <person name="Green P.J."/>
            <person name="Pearson G.A."/>
            <person name="Procaccini G."/>
            <person name="Duarte C.M."/>
            <person name="Schmutz J."/>
            <person name="Reusch T.B.H."/>
            <person name="Van de Peer Y."/>
        </authorList>
    </citation>
    <scope>NUCLEOTIDE SEQUENCE [LARGE SCALE GENOMIC DNA]</scope>
    <source>
        <strain evidence="13">cv. Finnish</strain>
    </source>
</reference>
<evidence type="ECO:0000256" key="10">
    <source>
        <dbReference type="SAM" id="MobiDB-lite"/>
    </source>
</evidence>
<keyword evidence="7" id="KW-0804">Transcription</keyword>
<accession>A0A0K9PZJ2</accession>
<keyword evidence="3" id="KW-0677">Repeat</keyword>
<gene>
    <name evidence="12" type="ORF">ZOSMA_128G00060</name>
</gene>
<keyword evidence="5" id="KW-0862">Zinc</keyword>
<name>A0A0K9PZJ2_ZOSMR</name>
<keyword evidence="4 9" id="KW-0863">Zinc-finger</keyword>
<dbReference type="PROSITE" id="PS00028">
    <property type="entry name" value="ZINC_FINGER_C2H2_1"/>
    <property type="match status" value="2"/>
</dbReference>
<protein>
    <submittedName>
        <fullName evidence="12">Putative Zinc finger protein</fullName>
    </submittedName>
</protein>
<keyword evidence="8" id="KW-0539">Nucleus</keyword>
<dbReference type="AlphaFoldDB" id="A0A0K9PZJ2"/>
<comment type="subcellular location">
    <subcellularLocation>
        <location evidence="1">Nucleus</location>
    </subcellularLocation>
</comment>
<dbReference type="InterPro" id="IPR013087">
    <property type="entry name" value="Znf_C2H2_type"/>
</dbReference>
<dbReference type="GO" id="GO:0008270">
    <property type="term" value="F:zinc ion binding"/>
    <property type="evidence" value="ECO:0007669"/>
    <property type="project" value="UniProtKB-KW"/>
</dbReference>
<dbReference type="Proteomes" id="UP000036987">
    <property type="component" value="Unassembled WGS sequence"/>
</dbReference>
<dbReference type="PANTHER" id="PTHR26374:SF471">
    <property type="entry name" value="OS03G0279700 PROTEIN"/>
    <property type="match status" value="1"/>
</dbReference>
<keyword evidence="13" id="KW-1185">Reference proteome</keyword>
<evidence type="ECO:0000256" key="9">
    <source>
        <dbReference type="PROSITE-ProRule" id="PRU00042"/>
    </source>
</evidence>
<evidence type="ECO:0000256" key="5">
    <source>
        <dbReference type="ARBA" id="ARBA00022833"/>
    </source>
</evidence>
<dbReference type="Pfam" id="PF13912">
    <property type="entry name" value="zf-C2H2_6"/>
    <property type="match status" value="2"/>
</dbReference>
<sequence length="188" mass="20934">MKTSIIGENDVNMVDILMLLSRRIDTDHSGSSMQPQALNRTFECKTCNRRFPSFQALGGHRASHKKSKLLAVRHDGSTYLQKQAKLKKPKSHECSICGAEFSVGQALGGHMRRHRDRGNFVGDDSMPSFASGEHDMYKKKSSSGDDGSSVDAEKKNWGFDLNMKPPVENNDTDELRLLTFTLGFPVLS</sequence>
<dbReference type="OrthoDB" id="9411774at2759"/>
<dbReference type="SUPFAM" id="SSF57667">
    <property type="entry name" value="beta-beta-alpha zinc fingers"/>
    <property type="match status" value="1"/>
</dbReference>
<dbReference type="GO" id="GO:0005634">
    <property type="term" value="C:nucleus"/>
    <property type="evidence" value="ECO:0007669"/>
    <property type="project" value="UniProtKB-SubCell"/>
</dbReference>
<evidence type="ECO:0000259" key="11">
    <source>
        <dbReference type="PROSITE" id="PS50157"/>
    </source>
</evidence>
<dbReference type="Gene3D" id="3.30.160.60">
    <property type="entry name" value="Classic Zinc Finger"/>
    <property type="match status" value="1"/>
</dbReference>
<evidence type="ECO:0000256" key="4">
    <source>
        <dbReference type="ARBA" id="ARBA00022771"/>
    </source>
</evidence>
<feature type="region of interest" description="Disordered" evidence="10">
    <location>
        <begin position="131"/>
        <end position="151"/>
    </location>
</feature>
<dbReference type="PANTHER" id="PTHR26374">
    <property type="entry name" value="ZINC FINGER PROTEIN ZAT5"/>
    <property type="match status" value="1"/>
</dbReference>
<organism evidence="12 13">
    <name type="scientific">Zostera marina</name>
    <name type="common">Eelgrass</name>
    <dbReference type="NCBI Taxonomy" id="29655"/>
    <lineage>
        <taxon>Eukaryota</taxon>
        <taxon>Viridiplantae</taxon>
        <taxon>Streptophyta</taxon>
        <taxon>Embryophyta</taxon>
        <taxon>Tracheophyta</taxon>
        <taxon>Spermatophyta</taxon>
        <taxon>Magnoliopsida</taxon>
        <taxon>Liliopsida</taxon>
        <taxon>Zosteraceae</taxon>
        <taxon>Zostera</taxon>
    </lineage>
</organism>
<evidence type="ECO:0000256" key="3">
    <source>
        <dbReference type="ARBA" id="ARBA00022737"/>
    </source>
</evidence>
<feature type="domain" description="C2H2-type" evidence="11">
    <location>
        <begin position="92"/>
        <end position="119"/>
    </location>
</feature>
<evidence type="ECO:0000256" key="7">
    <source>
        <dbReference type="ARBA" id="ARBA00023163"/>
    </source>
</evidence>
<comment type="caution">
    <text evidence="12">The sequence shown here is derived from an EMBL/GenBank/DDBJ whole genome shotgun (WGS) entry which is preliminary data.</text>
</comment>
<evidence type="ECO:0000256" key="8">
    <source>
        <dbReference type="ARBA" id="ARBA00023242"/>
    </source>
</evidence>
<dbReference type="PROSITE" id="PS50157">
    <property type="entry name" value="ZINC_FINGER_C2H2_2"/>
    <property type="match status" value="2"/>
</dbReference>
<proteinExistence type="predicted"/>
<dbReference type="STRING" id="29655.A0A0K9PZJ2"/>